<keyword evidence="2 5" id="KW-0812">Transmembrane</keyword>
<evidence type="ECO:0000259" key="6">
    <source>
        <dbReference type="Pfam" id="PF00916"/>
    </source>
</evidence>
<evidence type="ECO:0000256" key="2">
    <source>
        <dbReference type="ARBA" id="ARBA00022692"/>
    </source>
</evidence>
<feature type="transmembrane region" description="Helical" evidence="5">
    <location>
        <begin position="69"/>
        <end position="88"/>
    </location>
</feature>
<evidence type="ECO:0000256" key="4">
    <source>
        <dbReference type="ARBA" id="ARBA00023136"/>
    </source>
</evidence>
<protein>
    <recommendedName>
        <fullName evidence="6">SLC26A/SulP transporter domain-containing protein</fullName>
    </recommendedName>
</protein>
<dbReference type="PANTHER" id="PTHR43310:SF1">
    <property type="entry name" value="SULFATE TRANSPORTER YBAR-RELATED"/>
    <property type="match status" value="1"/>
</dbReference>
<feature type="transmembrane region" description="Helical" evidence="5">
    <location>
        <begin position="21"/>
        <end position="40"/>
    </location>
</feature>
<feature type="transmembrane region" description="Helical" evidence="5">
    <location>
        <begin position="113"/>
        <end position="134"/>
    </location>
</feature>
<evidence type="ECO:0000256" key="5">
    <source>
        <dbReference type="SAM" id="Phobius"/>
    </source>
</evidence>
<dbReference type="Proteomes" id="UP000033163">
    <property type="component" value="Chromosome I"/>
</dbReference>
<keyword evidence="4 5" id="KW-0472">Membrane</keyword>
<keyword evidence="3 5" id="KW-1133">Transmembrane helix</keyword>
<dbReference type="PATRIC" id="fig|1073571.4.peg.6408"/>
<sequence>MQILMGMLKRGRFITFLPQPVMTGFVNALAILIFMAQLTHFSGKGWVMYALVVLTLLIIYSVPRFTKAVPSALVSIIVVSVLSIVLHLDVRTVGDMGDITPALPVFHLPQLPFTLDTLLIIAPYSLSLAVVGLLES</sequence>
<dbReference type="HOGENOM" id="CLU_1873396_0_0_9"/>
<dbReference type="Pfam" id="PF00916">
    <property type="entry name" value="Sulfate_transp"/>
    <property type="match status" value="2"/>
</dbReference>
<proteinExistence type="predicted"/>
<evidence type="ECO:0000256" key="1">
    <source>
        <dbReference type="ARBA" id="ARBA00004141"/>
    </source>
</evidence>
<evidence type="ECO:0000256" key="3">
    <source>
        <dbReference type="ARBA" id="ARBA00022989"/>
    </source>
</evidence>
<dbReference type="EMBL" id="LN831776">
    <property type="protein sequence ID" value="CQR58348.1"/>
    <property type="molecule type" value="Genomic_DNA"/>
</dbReference>
<feature type="transmembrane region" description="Helical" evidence="5">
    <location>
        <begin position="46"/>
        <end position="62"/>
    </location>
</feature>
<reference evidence="8" key="1">
    <citation type="submission" date="2015-03" db="EMBL/GenBank/DDBJ databases">
        <authorList>
            <person name="Wibberg D."/>
        </authorList>
    </citation>
    <scope>NUCLEOTIDE SEQUENCE [LARGE SCALE GENOMIC DNA]</scope>
</reference>
<comment type="subcellular location">
    <subcellularLocation>
        <location evidence="1">Membrane</location>
        <topology evidence="1">Multi-pass membrane protein</topology>
    </subcellularLocation>
</comment>
<name>A0A0E3WJ85_9BACL</name>
<organism evidence="7 8">
    <name type="scientific">Paenibacillus riograndensis SBR5</name>
    <dbReference type="NCBI Taxonomy" id="1073571"/>
    <lineage>
        <taxon>Bacteria</taxon>
        <taxon>Bacillati</taxon>
        <taxon>Bacillota</taxon>
        <taxon>Bacilli</taxon>
        <taxon>Bacillales</taxon>
        <taxon>Paenibacillaceae</taxon>
        <taxon>Paenibacillus</taxon>
        <taxon>Paenibacillus sonchi group</taxon>
    </lineage>
</organism>
<dbReference type="PANTHER" id="PTHR43310">
    <property type="entry name" value="SULFATE TRANSPORTER YBAR-RELATED"/>
    <property type="match status" value="1"/>
</dbReference>
<dbReference type="InterPro" id="IPR011547">
    <property type="entry name" value="SLC26A/SulP_dom"/>
</dbReference>
<dbReference type="InterPro" id="IPR052706">
    <property type="entry name" value="Membrane-Transporter-like"/>
</dbReference>
<accession>A0A0E3WJ85</accession>
<evidence type="ECO:0000313" key="8">
    <source>
        <dbReference type="Proteomes" id="UP000033163"/>
    </source>
</evidence>
<dbReference type="STRING" id="483937.AMQ84_02185"/>
<dbReference type="GO" id="GO:0016020">
    <property type="term" value="C:membrane"/>
    <property type="evidence" value="ECO:0007669"/>
    <property type="project" value="UniProtKB-SubCell"/>
</dbReference>
<dbReference type="AlphaFoldDB" id="A0A0E3WJ85"/>
<feature type="domain" description="SLC26A/SulP transporter" evidence="6">
    <location>
        <begin position="50"/>
        <end position="136"/>
    </location>
</feature>
<evidence type="ECO:0000313" key="7">
    <source>
        <dbReference type="EMBL" id="CQR58348.1"/>
    </source>
</evidence>
<gene>
    <name evidence="7" type="ORF">PRIO_5979</name>
</gene>
<dbReference type="KEGG" id="pri:PRIO_5979"/>
<feature type="domain" description="SLC26A/SulP transporter" evidence="6">
    <location>
        <begin position="1"/>
        <end position="43"/>
    </location>
</feature>